<dbReference type="Gene3D" id="1.10.630.10">
    <property type="entry name" value="Cytochrome P450"/>
    <property type="match status" value="1"/>
</dbReference>
<keyword evidence="4 8" id="KW-0560">Oxidoreductase</keyword>
<proteinExistence type="inferred from homology"/>
<dbReference type="OrthoDB" id="1470350at2759"/>
<dbReference type="GO" id="GO:0004497">
    <property type="term" value="F:monooxygenase activity"/>
    <property type="evidence" value="ECO:0007669"/>
    <property type="project" value="UniProtKB-KW"/>
</dbReference>
<feature type="binding site" description="axial binding residue" evidence="7">
    <location>
        <position position="457"/>
    </location>
    <ligand>
        <name>heme</name>
        <dbReference type="ChEBI" id="CHEBI:30413"/>
    </ligand>
    <ligandPart>
        <name>Fe</name>
        <dbReference type="ChEBI" id="CHEBI:18248"/>
    </ligandPart>
</feature>
<keyword evidence="9" id="KW-0812">Transmembrane</keyword>
<evidence type="ECO:0000256" key="9">
    <source>
        <dbReference type="SAM" id="Phobius"/>
    </source>
</evidence>
<dbReference type="RefSeq" id="XP_024691731.1">
    <property type="nucleotide sequence ID" value="XM_024838222.1"/>
</dbReference>
<dbReference type="InterPro" id="IPR017972">
    <property type="entry name" value="Cyt_P450_CS"/>
</dbReference>
<gene>
    <name evidence="10" type="ORF">P168DRAFT_297983</name>
</gene>
<dbReference type="GeneID" id="36545746"/>
<evidence type="ECO:0000256" key="7">
    <source>
        <dbReference type="PIRSR" id="PIRSR602401-1"/>
    </source>
</evidence>
<keyword evidence="9" id="KW-1133">Transmembrane helix</keyword>
<keyword evidence="3 7" id="KW-0479">Metal-binding</keyword>
<evidence type="ECO:0000256" key="4">
    <source>
        <dbReference type="ARBA" id="ARBA00023002"/>
    </source>
</evidence>
<dbReference type="InterPro" id="IPR002401">
    <property type="entry name" value="Cyt_P450_E_grp-I"/>
</dbReference>
<evidence type="ECO:0000313" key="11">
    <source>
        <dbReference type="Proteomes" id="UP000234254"/>
    </source>
</evidence>
<dbReference type="AlphaFoldDB" id="A0A2I1CZT0"/>
<dbReference type="InterPro" id="IPR047146">
    <property type="entry name" value="Cyt_P450_E_CYP52_fungi"/>
</dbReference>
<dbReference type="GO" id="GO:0020037">
    <property type="term" value="F:heme binding"/>
    <property type="evidence" value="ECO:0007669"/>
    <property type="project" value="InterPro"/>
</dbReference>
<evidence type="ECO:0000256" key="3">
    <source>
        <dbReference type="ARBA" id="ARBA00022723"/>
    </source>
</evidence>
<dbReference type="VEuPathDB" id="FungiDB:P168DRAFT_297983"/>
<dbReference type="EMBL" id="MSFM01000008">
    <property type="protein sequence ID" value="PKY03137.1"/>
    <property type="molecule type" value="Genomic_DNA"/>
</dbReference>
<evidence type="ECO:0000313" key="10">
    <source>
        <dbReference type="EMBL" id="PKY03137.1"/>
    </source>
</evidence>
<dbReference type="Pfam" id="PF00067">
    <property type="entry name" value="p450"/>
    <property type="match status" value="1"/>
</dbReference>
<evidence type="ECO:0000256" key="5">
    <source>
        <dbReference type="ARBA" id="ARBA00023004"/>
    </source>
</evidence>
<accession>A0A2I1CZT0</accession>
<organism evidence="10 11">
    <name type="scientific">Aspergillus campestris (strain IBT 28561)</name>
    <dbReference type="NCBI Taxonomy" id="1392248"/>
    <lineage>
        <taxon>Eukaryota</taxon>
        <taxon>Fungi</taxon>
        <taxon>Dikarya</taxon>
        <taxon>Ascomycota</taxon>
        <taxon>Pezizomycotina</taxon>
        <taxon>Eurotiomycetes</taxon>
        <taxon>Eurotiomycetidae</taxon>
        <taxon>Eurotiales</taxon>
        <taxon>Aspergillaceae</taxon>
        <taxon>Aspergillus</taxon>
        <taxon>Aspergillus subgen. Circumdati</taxon>
    </lineage>
</organism>
<evidence type="ECO:0000256" key="1">
    <source>
        <dbReference type="ARBA" id="ARBA00001971"/>
    </source>
</evidence>
<dbReference type="PROSITE" id="PS00086">
    <property type="entry name" value="CYTOCHROME_P450"/>
    <property type="match status" value="1"/>
</dbReference>
<keyword evidence="6 8" id="KW-0503">Monooxygenase</keyword>
<evidence type="ECO:0000256" key="8">
    <source>
        <dbReference type="RuleBase" id="RU000461"/>
    </source>
</evidence>
<dbReference type="SUPFAM" id="SSF48264">
    <property type="entry name" value="Cytochrome P450"/>
    <property type="match status" value="1"/>
</dbReference>
<keyword evidence="7 8" id="KW-0349">Heme</keyword>
<dbReference type="InterPro" id="IPR036396">
    <property type="entry name" value="Cyt_P450_sf"/>
</dbReference>
<dbReference type="PANTHER" id="PTHR24287:SF17">
    <property type="entry name" value="P450, PUTATIVE (EUROFUNG)-RELATED"/>
    <property type="match status" value="1"/>
</dbReference>
<sequence length="508" mass="57879">MESWLETPRLNKPAAVFVVSVVGVVFIQLARILRQVFRRRELGRLHGCEKLPNENDRFRYDFFGIAKTIELASHFQRRTSLMYTNALFTRYGETYASHLIGYRLIFTHNRENIQHLLSTAFVDFDSSPLRKPLFQSITPHGIFTLDGADWKKRRGQLNGRLSDLRRIIDLEGCERHFQAFLQHVPPNSQAFDIQSCVFALSLDIQTGLSLGESIDALDPCQPPEKKQFEADLLHVKERIVQDGFRGPLRHWRSKRTFVQSCRRAREYVMAQATREVRQRSHQKEKAGVHPVRAALDAEAEEISQFTDQALSILLANDSIGTTLSGLFYCLSQDERVVRKLRASITDTIGLTPPTWKQLGSLGYVRCVVQEVMRLFPAVVLNARVANKDSIMPSGGGRDGDAPALVRAGDIVVFSTWARHRLGNDFGEDPQAFYPERWEHLSGDMPGYIPFNKGPRACPGRHYAMVILTYLVARLFQTYSRVSNYNTQPWTEKISMTFENDNGVFVGLS</sequence>
<evidence type="ECO:0000256" key="6">
    <source>
        <dbReference type="ARBA" id="ARBA00023033"/>
    </source>
</evidence>
<keyword evidence="11" id="KW-1185">Reference proteome</keyword>
<evidence type="ECO:0000256" key="2">
    <source>
        <dbReference type="ARBA" id="ARBA00010617"/>
    </source>
</evidence>
<keyword evidence="5 7" id="KW-0408">Iron</keyword>
<dbReference type="Proteomes" id="UP000234254">
    <property type="component" value="Unassembled WGS sequence"/>
</dbReference>
<dbReference type="InterPro" id="IPR001128">
    <property type="entry name" value="Cyt_P450"/>
</dbReference>
<comment type="caution">
    <text evidence="10">The sequence shown here is derived from an EMBL/GenBank/DDBJ whole genome shotgun (WGS) entry which is preliminary data.</text>
</comment>
<keyword evidence="9" id="KW-0472">Membrane</keyword>
<dbReference type="GO" id="GO:0016705">
    <property type="term" value="F:oxidoreductase activity, acting on paired donors, with incorporation or reduction of molecular oxygen"/>
    <property type="evidence" value="ECO:0007669"/>
    <property type="project" value="InterPro"/>
</dbReference>
<reference evidence="10" key="1">
    <citation type="submission" date="2016-12" db="EMBL/GenBank/DDBJ databases">
        <title>The genomes of Aspergillus section Nigri reveals drivers in fungal speciation.</title>
        <authorList>
            <consortium name="DOE Joint Genome Institute"/>
            <person name="Vesth T.C."/>
            <person name="Nybo J."/>
            <person name="Theobald S."/>
            <person name="Brandl J."/>
            <person name="Frisvad J.C."/>
            <person name="Nielsen K.F."/>
            <person name="Lyhne E.K."/>
            <person name="Kogle M.E."/>
            <person name="Kuo A."/>
            <person name="Riley R."/>
            <person name="Clum A."/>
            <person name="Nolan M."/>
            <person name="Lipzen A."/>
            <person name="Salamov A."/>
            <person name="Henrissat B."/>
            <person name="Wiebenga A."/>
            <person name="De vries R.P."/>
            <person name="Grigoriev I.V."/>
            <person name="Mortensen U.H."/>
            <person name="Andersen M.R."/>
            <person name="Baker S.E."/>
        </authorList>
    </citation>
    <scope>NUCLEOTIDE SEQUENCE</scope>
    <source>
        <strain evidence="10">IBT 28561</strain>
    </source>
</reference>
<dbReference type="PANTHER" id="PTHR24287">
    <property type="entry name" value="P450, PUTATIVE (EUROFUNG)-RELATED"/>
    <property type="match status" value="1"/>
</dbReference>
<dbReference type="PRINTS" id="PR00463">
    <property type="entry name" value="EP450I"/>
</dbReference>
<dbReference type="GO" id="GO:0005506">
    <property type="term" value="F:iron ion binding"/>
    <property type="evidence" value="ECO:0007669"/>
    <property type="project" value="InterPro"/>
</dbReference>
<comment type="similarity">
    <text evidence="2 8">Belongs to the cytochrome P450 family.</text>
</comment>
<protein>
    <submittedName>
        <fullName evidence="10">Cytochrome P450</fullName>
    </submittedName>
</protein>
<comment type="cofactor">
    <cofactor evidence="1 7">
        <name>heme</name>
        <dbReference type="ChEBI" id="CHEBI:30413"/>
    </cofactor>
</comment>
<name>A0A2I1CZT0_ASPC2</name>
<feature type="transmembrane region" description="Helical" evidence="9">
    <location>
        <begin position="14"/>
        <end position="33"/>
    </location>
</feature>